<dbReference type="GO" id="GO:0005802">
    <property type="term" value="C:trans-Golgi network"/>
    <property type="evidence" value="ECO:0007669"/>
    <property type="project" value="TreeGrafter"/>
</dbReference>
<organism evidence="13 14">
    <name type="scientific">Handroanthus impetiginosus</name>
    <dbReference type="NCBI Taxonomy" id="429701"/>
    <lineage>
        <taxon>Eukaryota</taxon>
        <taxon>Viridiplantae</taxon>
        <taxon>Streptophyta</taxon>
        <taxon>Embryophyta</taxon>
        <taxon>Tracheophyta</taxon>
        <taxon>Spermatophyta</taxon>
        <taxon>Magnoliopsida</taxon>
        <taxon>eudicotyledons</taxon>
        <taxon>Gunneridae</taxon>
        <taxon>Pentapetalae</taxon>
        <taxon>asterids</taxon>
        <taxon>lamiids</taxon>
        <taxon>Lamiales</taxon>
        <taxon>Bignoniaceae</taxon>
        <taxon>Crescentiina</taxon>
        <taxon>Tabebuia alliance</taxon>
        <taxon>Handroanthus</taxon>
    </lineage>
</organism>
<keyword evidence="3 13" id="KW-0328">Glycosyltransferase</keyword>
<dbReference type="EMBL" id="NKXS01001777">
    <property type="protein sequence ID" value="PIN16924.1"/>
    <property type="molecule type" value="Genomic_DNA"/>
</dbReference>
<keyword evidence="6" id="KW-0735">Signal-anchor</keyword>
<protein>
    <submittedName>
        <fullName evidence="13">Subunit of Golgi mannosyltransferase complex</fullName>
        <ecNumber evidence="13">2.4.2.39</ecNumber>
    </submittedName>
</protein>
<dbReference type="FunFam" id="3.90.550.10:FF:000127">
    <property type="entry name" value="Probable glycosyltransferase 7"/>
    <property type="match status" value="1"/>
</dbReference>
<evidence type="ECO:0000256" key="9">
    <source>
        <dbReference type="ARBA" id="ARBA00023136"/>
    </source>
</evidence>
<dbReference type="EC" id="2.4.2.39" evidence="13"/>
<comment type="similarity">
    <text evidence="2">Belongs to the glycosyltransferase 34 family.</text>
</comment>
<evidence type="ECO:0000256" key="7">
    <source>
        <dbReference type="ARBA" id="ARBA00022989"/>
    </source>
</evidence>
<keyword evidence="5 11" id="KW-0812">Transmembrane</keyword>
<name>A0A2G9HHD7_9LAMI</name>
<evidence type="ECO:0000256" key="2">
    <source>
        <dbReference type="ARBA" id="ARBA00005664"/>
    </source>
</evidence>
<evidence type="ECO:0000256" key="5">
    <source>
        <dbReference type="ARBA" id="ARBA00022692"/>
    </source>
</evidence>
<reference evidence="13" key="3">
    <citation type="journal article" date="2018" name="Gigascience">
        <title>Genome assembly of the pink ipe (Handroanthus impetiginosus, Bignoniaceae), a highly-valued ecologically keystone neotropical timber forest tree.</title>
        <authorList>
            <person name="Silva-Junior O.B."/>
            <person name="Novaes E."/>
            <person name="Grattapaglia D."/>
            <person name="Collevatti R.G."/>
        </authorList>
    </citation>
    <scope>NUCLEOTIDE SEQUENCE [LARGE SCALE GENOMIC DNA]</scope>
    <source>
        <strain evidence="13">UFG-1</strain>
        <tissue evidence="13">Leaf</tissue>
    </source>
</reference>
<evidence type="ECO:0000256" key="6">
    <source>
        <dbReference type="ARBA" id="ARBA00022968"/>
    </source>
</evidence>
<dbReference type="PANTHER" id="PTHR31311">
    <property type="entry name" value="XYLOGLUCAN 6-XYLOSYLTRANSFERASE 5-RELATED-RELATED"/>
    <property type="match status" value="1"/>
</dbReference>
<dbReference type="AlphaFoldDB" id="A0A2G9HHD7"/>
<sequence length="436" mass="50790">MAKPILQTKPSTRSLWAVATAAFLIFCVLWTFNNPVWPSFSTILSEPNTKNCLQGGLPLNTSQEPTDKTFYDDPKTYYTIDKPMINWDEKRTEWLKHHPTFTSTTKNRILVVTGSQPSPCKYPLGDHLLLRFFKNKVDYCRIHGYDIFYNNAFLDPKMRSFWAKIPILKAAMLAHPEAEWLFWVDSDAMFTDMEFKVPLERYKDHNLVVHGWPNLIYEKKSWVAVNAGVFLIRNCQWSMDFLDVWGNMGPKSPDYPKWGRILRSTLKDKMFPESDDQSALIYLLLKEKKKWGDMIYVENEYSLHGYWLEIVKKFDYIANKYLGIEKRVPRLRRRRAEAVSESYAAEREGYVAEGGDRRGGWRRPFVTHFTGCQPCSGDHNPAYEGDSCWVGMERALNFADNQVLRNYGFVHLDPGNGSHVRPLPFDYPGDESHEFV</sequence>
<dbReference type="PANTHER" id="PTHR31311:SF3">
    <property type="entry name" value="GLYCOSYLTRANSFERASE 7-RELATED"/>
    <property type="match status" value="1"/>
</dbReference>
<dbReference type="OrthoDB" id="407658at2759"/>
<reference evidence="14" key="2">
    <citation type="journal article" date="2018" name="Gigascience">
        <title>Genome assembly of the Pink Ipe (Handroanthus impetiginosus, Bignoniaceae), a highly valued, ecologically keystone Neotropical timber forest tree.</title>
        <authorList>
            <person name="Silva-Junior O.B."/>
            <person name="Grattapaglia D."/>
            <person name="Novaes E."/>
            <person name="Collevatti R.G."/>
        </authorList>
    </citation>
    <scope>NUCLEOTIDE SEQUENCE [LARGE SCALE GENOMIC DNA]</scope>
    <source>
        <strain evidence="14">cv. UFG-1</strain>
    </source>
</reference>
<dbReference type="Gene3D" id="3.90.550.10">
    <property type="entry name" value="Spore Coat Polysaccharide Biosynthesis Protein SpsA, Chain A"/>
    <property type="match status" value="1"/>
</dbReference>
<evidence type="ECO:0000256" key="10">
    <source>
        <dbReference type="ARBA" id="ARBA00023180"/>
    </source>
</evidence>
<gene>
    <name evidence="13" type="ORF">CDL12_10422</name>
    <name evidence="12" type="ORF">CDL12_13530</name>
</gene>
<dbReference type="InterPro" id="IPR008630">
    <property type="entry name" value="Glyco_trans_34"/>
</dbReference>
<evidence type="ECO:0000256" key="11">
    <source>
        <dbReference type="SAM" id="Phobius"/>
    </source>
</evidence>
<dbReference type="Pfam" id="PF05637">
    <property type="entry name" value="Glyco_transf_34"/>
    <property type="match status" value="1"/>
</dbReference>
<evidence type="ECO:0000256" key="3">
    <source>
        <dbReference type="ARBA" id="ARBA00022676"/>
    </source>
</evidence>
<evidence type="ECO:0000256" key="1">
    <source>
        <dbReference type="ARBA" id="ARBA00004323"/>
    </source>
</evidence>
<evidence type="ECO:0000256" key="8">
    <source>
        <dbReference type="ARBA" id="ARBA00023034"/>
    </source>
</evidence>
<keyword evidence="10" id="KW-0325">Glycoprotein</keyword>
<evidence type="ECO:0000313" key="12">
    <source>
        <dbReference type="EMBL" id="PIN13836.1"/>
    </source>
</evidence>
<accession>A0A2G9HHD7</accession>
<comment type="caution">
    <text evidence="13">The sequence shown here is derived from an EMBL/GenBank/DDBJ whole genome shotgun (WGS) entry which is preliminary data.</text>
</comment>
<reference evidence="13" key="1">
    <citation type="submission" date="2017-07" db="EMBL/GenBank/DDBJ databases">
        <authorList>
            <person name="Sun Z.S."/>
            <person name="Albrecht U."/>
            <person name="Echele G."/>
            <person name="Lee C.C."/>
        </authorList>
    </citation>
    <scope>NUCLEOTIDE SEQUENCE</scope>
    <source>
        <strain evidence="13">UFG-1</strain>
        <tissue evidence="13">Leaf</tissue>
    </source>
</reference>
<evidence type="ECO:0000256" key="4">
    <source>
        <dbReference type="ARBA" id="ARBA00022679"/>
    </source>
</evidence>
<keyword evidence="14" id="KW-1185">Reference proteome</keyword>
<keyword evidence="8" id="KW-0333">Golgi apparatus</keyword>
<feature type="transmembrane region" description="Helical" evidence="11">
    <location>
        <begin position="12"/>
        <end position="32"/>
    </location>
</feature>
<keyword evidence="7 11" id="KW-1133">Transmembrane helix</keyword>
<proteinExistence type="inferred from homology"/>
<dbReference type="InterPro" id="IPR029044">
    <property type="entry name" value="Nucleotide-diphossugar_trans"/>
</dbReference>
<dbReference type="GO" id="GO:0005768">
    <property type="term" value="C:endosome"/>
    <property type="evidence" value="ECO:0007669"/>
    <property type="project" value="TreeGrafter"/>
</dbReference>
<comment type="subcellular location">
    <subcellularLocation>
        <location evidence="1">Golgi apparatus membrane</location>
        <topology evidence="1">Single-pass type II membrane protein</topology>
    </subcellularLocation>
</comment>
<evidence type="ECO:0000313" key="14">
    <source>
        <dbReference type="Proteomes" id="UP000231279"/>
    </source>
</evidence>
<keyword evidence="9 11" id="KW-0472">Membrane</keyword>
<keyword evidence="4 13" id="KW-0808">Transferase</keyword>
<evidence type="ECO:0000313" key="13">
    <source>
        <dbReference type="EMBL" id="PIN16924.1"/>
    </source>
</evidence>
<dbReference type="EMBL" id="NKXS01002400">
    <property type="protein sequence ID" value="PIN13836.1"/>
    <property type="molecule type" value="Genomic_DNA"/>
</dbReference>
<dbReference type="GO" id="GO:0008378">
    <property type="term" value="F:galactosyltransferase activity"/>
    <property type="evidence" value="ECO:0007669"/>
    <property type="project" value="TreeGrafter"/>
</dbReference>
<dbReference type="GO" id="GO:0000139">
    <property type="term" value="C:Golgi membrane"/>
    <property type="evidence" value="ECO:0007669"/>
    <property type="project" value="UniProtKB-SubCell"/>
</dbReference>
<dbReference type="GO" id="GO:0033843">
    <property type="term" value="F:xyloglucan 6-xylosyltransferase activity"/>
    <property type="evidence" value="ECO:0007669"/>
    <property type="project" value="UniProtKB-EC"/>
</dbReference>
<dbReference type="Proteomes" id="UP000231279">
    <property type="component" value="Unassembled WGS sequence"/>
</dbReference>